<dbReference type="PROSITE" id="PS50088">
    <property type="entry name" value="ANK_REPEAT"/>
    <property type="match status" value="3"/>
</dbReference>
<dbReference type="PRINTS" id="PR01415">
    <property type="entry name" value="ANKYRIN"/>
</dbReference>
<feature type="repeat" description="ANK" evidence="3">
    <location>
        <begin position="193"/>
        <end position="225"/>
    </location>
</feature>
<dbReference type="GO" id="GO:0070531">
    <property type="term" value="C:BRCA1-A complex"/>
    <property type="evidence" value="ECO:0007669"/>
    <property type="project" value="TreeGrafter"/>
</dbReference>
<keyword evidence="2 3" id="KW-0040">ANK repeat</keyword>
<evidence type="ECO:0000313" key="5">
    <source>
        <dbReference type="Ensembl" id="ENSUMAP00000014382"/>
    </source>
</evidence>
<dbReference type="SMART" id="SM00248">
    <property type="entry name" value="ANK"/>
    <property type="match status" value="3"/>
</dbReference>
<dbReference type="SUPFAM" id="SSF48403">
    <property type="entry name" value="Ankyrin repeat"/>
    <property type="match status" value="1"/>
</dbReference>
<dbReference type="GO" id="GO:0085020">
    <property type="term" value="P:protein K6-linked ubiquitination"/>
    <property type="evidence" value="ECO:0007669"/>
    <property type="project" value="TreeGrafter"/>
</dbReference>
<dbReference type="PROSITE" id="PS50297">
    <property type="entry name" value="ANK_REP_REGION"/>
    <property type="match status" value="3"/>
</dbReference>
<dbReference type="Gene3D" id="1.25.40.20">
    <property type="entry name" value="Ankyrin repeat-containing domain"/>
    <property type="match status" value="2"/>
</dbReference>
<evidence type="ECO:0000256" key="4">
    <source>
        <dbReference type="SAM" id="MobiDB-lite"/>
    </source>
</evidence>
<accession>A0A452U0Z9</accession>
<reference evidence="5" key="1">
    <citation type="submission" date="2019-03" db="UniProtKB">
        <authorList>
            <consortium name="Ensembl"/>
        </authorList>
    </citation>
    <scope>IDENTIFICATION</scope>
</reference>
<feature type="repeat" description="ANK" evidence="3">
    <location>
        <begin position="160"/>
        <end position="192"/>
    </location>
</feature>
<dbReference type="AlphaFoldDB" id="A0A452U0Z9"/>
<proteinExistence type="predicted"/>
<feature type="compositionally biased region" description="Basic and acidic residues" evidence="4">
    <location>
        <begin position="27"/>
        <end position="36"/>
    </location>
</feature>
<evidence type="ECO:0000256" key="1">
    <source>
        <dbReference type="ARBA" id="ARBA00022737"/>
    </source>
</evidence>
<dbReference type="PANTHER" id="PTHR24171:SF11">
    <property type="entry name" value="26S PROTEASOME NON-ATPASE REGULATORY SUBUNIT 10"/>
    <property type="match status" value="1"/>
</dbReference>
<dbReference type="InterPro" id="IPR036770">
    <property type="entry name" value="Ankyrin_rpt-contain_sf"/>
</dbReference>
<dbReference type="PANTHER" id="PTHR24171">
    <property type="entry name" value="ANKYRIN REPEAT DOMAIN-CONTAINING PROTEIN 39-RELATED"/>
    <property type="match status" value="1"/>
</dbReference>
<feature type="repeat" description="ANK" evidence="3">
    <location>
        <begin position="110"/>
        <end position="142"/>
    </location>
</feature>
<dbReference type="Pfam" id="PF13637">
    <property type="entry name" value="Ank_4"/>
    <property type="match status" value="1"/>
</dbReference>
<evidence type="ECO:0000256" key="3">
    <source>
        <dbReference type="PROSITE-ProRule" id="PRU00023"/>
    </source>
</evidence>
<name>A0A452U0Z9_URSMA</name>
<gene>
    <name evidence="5" type="primary">PSMD10</name>
</gene>
<organism evidence="5">
    <name type="scientific">Ursus maritimus</name>
    <name type="common">Polar bear</name>
    <name type="synonym">Thalarctos maritimus</name>
    <dbReference type="NCBI Taxonomy" id="29073"/>
    <lineage>
        <taxon>Eukaryota</taxon>
        <taxon>Metazoa</taxon>
        <taxon>Chordata</taxon>
        <taxon>Craniata</taxon>
        <taxon>Vertebrata</taxon>
        <taxon>Euteleostomi</taxon>
        <taxon>Mammalia</taxon>
        <taxon>Eutheria</taxon>
        <taxon>Laurasiatheria</taxon>
        <taxon>Carnivora</taxon>
        <taxon>Caniformia</taxon>
        <taxon>Ursidae</taxon>
        <taxon>Ursus</taxon>
    </lineage>
</organism>
<dbReference type="GeneTree" id="ENSGT00940000153404"/>
<evidence type="ECO:0000256" key="2">
    <source>
        <dbReference type="ARBA" id="ARBA00023043"/>
    </source>
</evidence>
<dbReference type="GO" id="GO:0004842">
    <property type="term" value="F:ubiquitin-protein transferase activity"/>
    <property type="evidence" value="ECO:0007669"/>
    <property type="project" value="TreeGrafter"/>
</dbReference>
<protein>
    <submittedName>
        <fullName evidence="5">Proteasome 26S subunit, non-ATPase 10</fullName>
    </submittedName>
</protein>
<keyword evidence="1" id="KW-0677">Repeat</keyword>
<dbReference type="Pfam" id="PF12796">
    <property type="entry name" value="Ank_2"/>
    <property type="match status" value="1"/>
</dbReference>
<sequence>MGRVRERVKGTSPPGTALELQLPEAPRGGKEAKERGRPVIGGTLPALLIGSHSWLREAVVGRASRRSWEREMEGCVSNLMVCNLAYSGKLEELKERILADKSLATRTDQDSRTALHWACSAGHTEIVEFLLQLGVPVNDKDDIAVMLLEGGANPDAKDHYEATAMHRAAAKGNLKMIHILLYYKASTNIQDTEGNTPLHLACDEERVEEAKLLVSQGASIYIENKEEKTPLQVAKGGLGLILKRMVEG</sequence>
<dbReference type="InterPro" id="IPR002110">
    <property type="entry name" value="Ankyrin_rpt"/>
</dbReference>
<dbReference type="Ensembl" id="ENSUMAT00000017056.1">
    <property type="protein sequence ID" value="ENSUMAP00000014382.1"/>
    <property type="gene ID" value="ENSUMAG00000010580.1"/>
</dbReference>
<feature type="region of interest" description="Disordered" evidence="4">
    <location>
        <begin position="1"/>
        <end position="36"/>
    </location>
</feature>
<dbReference type="GO" id="GO:0031436">
    <property type="term" value="C:BRCA1-BARD1 complex"/>
    <property type="evidence" value="ECO:0007669"/>
    <property type="project" value="TreeGrafter"/>
</dbReference>